<keyword evidence="2" id="KW-1003">Cell membrane</keyword>
<dbReference type="Proteomes" id="UP001163726">
    <property type="component" value="Chromosome"/>
</dbReference>
<protein>
    <submittedName>
        <fullName evidence="10">Methyl-accepting chemotaxis protein</fullName>
    </submittedName>
</protein>
<organism evidence="10 11">
    <name type="scientific">Catenovulum adriaticum</name>
    <dbReference type="NCBI Taxonomy" id="2984846"/>
    <lineage>
        <taxon>Bacteria</taxon>
        <taxon>Pseudomonadati</taxon>
        <taxon>Pseudomonadota</taxon>
        <taxon>Gammaproteobacteria</taxon>
        <taxon>Alteromonadales</taxon>
        <taxon>Alteromonadaceae</taxon>
        <taxon>Catenovulum</taxon>
    </lineage>
</organism>
<gene>
    <name evidence="10" type="ORF">OLW01_00025</name>
</gene>
<dbReference type="InterPro" id="IPR013655">
    <property type="entry name" value="PAS_fold_3"/>
</dbReference>
<evidence type="ECO:0000256" key="2">
    <source>
        <dbReference type="ARBA" id="ARBA00022519"/>
    </source>
</evidence>
<comment type="similarity">
    <text evidence="4">Belongs to the methyl-accepting chemotaxis (MCP) protein family.</text>
</comment>
<keyword evidence="6" id="KW-0472">Membrane</keyword>
<feature type="domain" description="PAS" evidence="8">
    <location>
        <begin position="13"/>
        <end position="60"/>
    </location>
</feature>
<evidence type="ECO:0000256" key="1">
    <source>
        <dbReference type="ARBA" id="ARBA00004429"/>
    </source>
</evidence>
<dbReference type="InterPro" id="IPR035965">
    <property type="entry name" value="PAS-like_dom_sf"/>
</dbReference>
<keyword evidence="6" id="KW-0812">Transmembrane</keyword>
<dbReference type="Gene3D" id="3.30.450.20">
    <property type="entry name" value="PAS domain"/>
    <property type="match status" value="1"/>
</dbReference>
<keyword evidence="6" id="KW-1133">Transmembrane helix</keyword>
<dbReference type="InterPro" id="IPR004090">
    <property type="entry name" value="Chemotax_Me-accpt_rcpt"/>
</dbReference>
<dbReference type="PRINTS" id="PR00260">
    <property type="entry name" value="CHEMTRNSDUCR"/>
</dbReference>
<dbReference type="SUPFAM" id="SSF55785">
    <property type="entry name" value="PYP-like sensor domain (PAS domain)"/>
    <property type="match status" value="1"/>
</dbReference>
<dbReference type="PROSITE" id="PS50111">
    <property type="entry name" value="CHEMOTAXIS_TRANSDUC_2"/>
    <property type="match status" value="1"/>
</dbReference>
<dbReference type="Pfam" id="PF00015">
    <property type="entry name" value="MCPsignal"/>
    <property type="match status" value="1"/>
</dbReference>
<evidence type="ECO:0000313" key="10">
    <source>
        <dbReference type="EMBL" id="WAJ70245.1"/>
    </source>
</evidence>
<feature type="domain" description="Methyl-accepting transducer" evidence="7">
    <location>
        <begin position="243"/>
        <end position="479"/>
    </location>
</feature>
<dbReference type="SUPFAM" id="SSF58104">
    <property type="entry name" value="Methyl-accepting chemotaxis protein (MCP) signaling domain"/>
    <property type="match status" value="1"/>
</dbReference>
<feature type="transmembrane region" description="Helical" evidence="6">
    <location>
        <begin position="155"/>
        <end position="188"/>
    </location>
</feature>
<dbReference type="SMART" id="SM00091">
    <property type="entry name" value="PAS"/>
    <property type="match status" value="1"/>
</dbReference>
<comment type="subcellular location">
    <subcellularLocation>
        <location evidence="1">Cell inner membrane</location>
        <topology evidence="1">Multi-pass membrane protein</topology>
    </subcellularLocation>
</comment>
<dbReference type="SMART" id="SM00086">
    <property type="entry name" value="PAC"/>
    <property type="match status" value="1"/>
</dbReference>
<name>A0ABY7ALS0_9ALTE</name>
<dbReference type="SMART" id="SM00283">
    <property type="entry name" value="MA"/>
    <property type="match status" value="1"/>
</dbReference>
<sequence>MNRNAQTINEEVLFDETDELISTTDLRGVITYVNPAFVQVSGYTEDELIGKNHNIVRHPDMPSAAFKDLWAHLKAGKSWRGMVKNRCKDGRFYWVDAFVTPIKENGQLVGYQSVRVKPSEPLKRKAESVYKALKNENKFATFEIKSSTKLNLALLLSLSTSIAIGTMVSWMFAIGFIAFVVILFVIFFDELITTPKQINLLLSNEDSLSRLVYSGKGKHSAIHFSTGLAKAKNRTVLGRFSDLTNKLNLISARLSESITITSRSAKEQKFELTQVATAINEMSATAAEIAKNTSETSEQVRLTNEGCVDACQAINTTANGIANLAEQSGKAANSADELKSQAEAVQSAMTEIRGIAEQTNLLALNAAIEAARAGEQGRGFAVVADEVRALSTRTQASAESIQKSIESMHLTIEGWLTVMQENLALAEECNSSASESNKMVQNINNMVNQISDLSVQIATAAEEQGRVSDEINQNIQSIDTLSDESYSNAQALEQEASSLLDTTDYIKNVSTTFSDK</sequence>
<dbReference type="InterPro" id="IPR001610">
    <property type="entry name" value="PAC"/>
</dbReference>
<dbReference type="Gene3D" id="1.10.287.950">
    <property type="entry name" value="Methyl-accepting chemotaxis protein"/>
    <property type="match status" value="1"/>
</dbReference>
<dbReference type="InterPro" id="IPR000014">
    <property type="entry name" value="PAS"/>
</dbReference>
<keyword evidence="3 5" id="KW-0807">Transducer</keyword>
<dbReference type="PROSITE" id="PS50192">
    <property type="entry name" value="T_SNARE"/>
    <property type="match status" value="1"/>
</dbReference>
<evidence type="ECO:0000259" key="9">
    <source>
        <dbReference type="PROSITE" id="PS50192"/>
    </source>
</evidence>
<dbReference type="NCBIfam" id="TIGR00229">
    <property type="entry name" value="sensory_box"/>
    <property type="match status" value="1"/>
</dbReference>
<dbReference type="CDD" id="cd00130">
    <property type="entry name" value="PAS"/>
    <property type="match status" value="1"/>
</dbReference>
<dbReference type="InterPro" id="IPR004089">
    <property type="entry name" value="MCPsignal_dom"/>
</dbReference>
<keyword evidence="2" id="KW-0997">Cell inner membrane</keyword>
<evidence type="ECO:0000256" key="5">
    <source>
        <dbReference type="PROSITE-ProRule" id="PRU00284"/>
    </source>
</evidence>
<feature type="domain" description="T-SNARE coiled-coil homology" evidence="9">
    <location>
        <begin position="430"/>
        <end position="492"/>
    </location>
</feature>
<dbReference type="PANTHER" id="PTHR32089">
    <property type="entry name" value="METHYL-ACCEPTING CHEMOTAXIS PROTEIN MCPB"/>
    <property type="match status" value="1"/>
</dbReference>
<evidence type="ECO:0000256" key="4">
    <source>
        <dbReference type="ARBA" id="ARBA00029447"/>
    </source>
</evidence>
<reference evidence="10" key="1">
    <citation type="submission" date="2022-10" db="EMBL/GenBank/DDBJ databases">
        <title>Catenovulum adriacola sp. nov. isolated in the Harbour of Susak.</title>
        <authorList>
            <person name="Schoch T."/>
            <person name="Reich S.J."/>
            <person name="Stoeferle S."/>
            <person name="Flaiz M."/>
            <person name="Kazda M."/>
            <person name="Riedel C.U."/>
            <person name="Duerre P."/>
        </authorList>
    </citation>
    <scope>NUCLEOTIDE SEQUENCE</scope>
    <source>
        <strain evidence="10">TS8</strain>
    </source>
</reference>
<dbReference type="InterPro" id="IPR000727">
    <property type="entry name" value="T_SNARE_dom"/>
</dbReference>
<evidence type="ECO:0000259" key="8">
    <source>
        <dbReference type="PROSITE" id="PS50112"/>
    </source>
</evidence>
<evidence type="ECO:0000313" key="11">
    <source>
        <dbReference type="Proteomes" id="UP001163726"/>
    </source>
</evidence>
<evidence type="ECO:0000256" key="3">
    <source>
        <dbReference type="ARBA" id="ARBA00023224"/>
    </source>
</evidence>
<dbReference type="Pfam" id="PF08447">
    <property type="entry name" value="PAS_3"/>
    <property type="match status" value="1"/>
</dbReference>
<accession>A0ABY7ALS0</accession>
<evidence type="ECO:0000259" key="7">
    <source>
        <dbReference type="PROSITE" id="PS50111"/>
    </source>
</evidence>
<dbReference type="EMBL" id="CP109965">
    <property type="protein sequence ID" value="WAJ70245.1"/>
    <property type="molecule type" value="Genomic_DNA"/>
</dbReference>
<evidence type="ECO:0000256" key="6">
    <source>
        <dbReference type="SAM" id="Phobius"/>
    </source>
</evidence>
<dbReference type="PANTHER" id="PTHR32089:SF52">
    <property type="entry name" value="CHEMOTAXIS SIGNAL TRANSDUCTION SYSTEM METHYL ACCEPTING SENSORY TRANSDUCER WITH PAS SENSORY DOMAIN"/>
    <property type="match status" value="1"/>
</dbReference>
<proteinExistence type="inferred from homology"/>
<dbReference type="RefSeq" id="WP_268074547.1">
    <property type="nucleotide sequence ID" value="NZ_CP109965.1"/>
</dbReference>
<dbReference type="PROSITE" id="PS50112">
    <property type="entry name" value="PAS"/>
    <property type="match status" value="1"/>
</dbReference>
<keyword evidence="11" id="KW-1185">Reference proteome</keyword>